<name>A0A0F7HLY5_9STAP</name>
<reference evidence="3 5" key="3">
    <citation type="submission" date="2016-10" db="EMBL/GenBank/DDBJ databases">
        <authorList>
            <person name="Varghese N."/>
            <person name="Submissions S."/>
        </authorList>
    </citation>
    <scope>NUCLEOTIDE SEQUENCE [LARGE SCALE GENOMIC DNA]</scope>
    <source>
        <strain evidence="3 5">CGMCC 1.6501</strain>
    </source>
</reference>
<dbReference type="InterPro" id="IPR001387">
    <property type="entry name" value="Cro/C1-type_HTH"/>
</dbReference>
<organism evidence="3 5">
    <name type="scientific">Salinicoccus halodurans</name>
    <dbReference type="NCBI Taxonomy" id="407035"/>
    <lineage>
        <taxon>Bacteria</taxon>
        <taxon>Bacillati</taxon>
        <taxon>Bacillota</taxon>
        <taxon>Bacilli</taxon>
        <taxon>Bacillales</taxon>
        <taxon>Staphylococcaceae</taxon>
        <taxon>Salinicoccus</taxon>
    </lineage>
</organism>
<feature type="domain" description="HTH cro/C1-type" evidence="1">
    <location>
        <begin position="9"/>
        <end position="63"/>
    </location>
</feature>
<dbReference type="EMBL" id="CP011366">
    <property type="protein sequence ID" value="AKG74399.1"/>
    <property type="molecule type" value="Genomic_DNA"/>
</dbReference>
<dbReference type="PROSITE" id="PS50943">
    <property type="entry name" value="HTH_CROC1"/>
    <property type="match status" value="1"/>
</dbReference>
<dbReference type="KEGG" id="shv:AAT16_09235"/>
<dbReference type="AlphaFoldDB" id="A0A0F7HLY5"/>
<dbReference type="CDD" id="cd00093">
    <property type="entry name" value="HTH_XRE"/>
    <property type="match status" value="1"/>
</dbReference>
<evidence type="ECO:0000313" key="5">
    <source>
        <dbReference type="Proteomes" id="UP000183090"/>
    </source>
</evidence>
<sequence>MVEFNRNRVKAERIARGLSVEEMAKKMGIHAGTYSKKENGKLRITVEDLSLIFTVLGIPEKDCGIFFTTSVANMATNKKKVN</sequence>
<accession>A0A0F7HLY5</accession>
<evidence type="ECO:0000259" key="1">
    <source>
        <dbReference type="PROSITE" id="PS50943"/>
    </source>
</evidence>
<reference evidence="2 4" key="1">
    <citation type="journal article" date="2015" name="Int. J. Syst. Evol. Microbiol.">
        <title>Complete genome sequence of Salinicoccus halodurans H3B36, isolated from the Qaidam Basin in China.</title>
        <authorList>
            <person name="Jiang K."/>
            <person name="Xue Y."/>
            <person name="Ma Y."/>
        </authorList>
    </citation>
    <scope>NUCLEOTIDE SEQUENCE [LARGE SCALE GENOMIC DNA]</scope>
    <source>
        <strain evidence="2 4">H3B36</strain>
    </source>
</reference>
<dbReference type="Proteomes" id="UP000183090">
    <property type="component" value="Unassembled WGS sequence"/>
</dbReference>
<dbReference type="RefSeq" id="WP_046790581.1">
    <property type="nucleotide sequence ID" value="NZ_CP011366.1"/>
</dbReference>
<dbReference type="SUPFAM" id="SSF47413">
    <property type="entry name" value="lambda repressor-like DNA-binding domains"/>
    <property type="match status" value="1"/>
</dbReference>
<keyword evidence="4" id="KW-1185">Reference proteome</keyword>
<evidence type="ECO:0000313" key="3">
    <source>
        <dbReference type="EMBL" id="SFK95468.1"/>
    </source>
</evidence>
<protein>
    <submittedName>
        <fullName evidence="3">Helix-turn-helix</fullName>
    </submittedName>
    <submittedName>
        <fullName evidence="2">XRE family transcriptional regulator</fullName>
    </submittedName>
</protein>
<dbReference type="EMBL" id="FOTB01000006">
    <property type="protein sequence ID" value="SFK95468.1"/>
    <property type="molecule type" value="Genomic_DNA"/>
</dbReference>
<reference evidence="4" key="2">
    <citation type="submission" date="2015-04" db="EMBL/GenBank/DDBJ databases">
        <title>Complete genome sequence of Salinicoccus halodurans strain H3B36, isolated from the Qaidam basin of China.</title>
        <authorList>
            <person name="Ma Y."/>
            <person name="Jiang K."/>
            <person name="Xue Y."/>
        </authorList>
    </citation>
    <scope>NUCLEOTIDE SEQUENCE [LARGE SCALE GENOMIC DNA]</scope>
    <source>
        <strain evidence="4">H3B36</strain>
    </source>
</reference>
<gene>
    <name evidence="2" type="ORF">AAT16_09235</name>
    <name evidence="3" type="ORF">SAMN05216235_2746</name>
</gene>
<dbReference type="Proteomes" id="UP000034029">
    <property type="component" value="Chromosome"/>
</dbReference>
<dbReference type="InterPro" id="IPR010982">
    <property type="entry name" value="Lambda_DNA-bd_dom_sf"/>
</dbReference>
<evidence type="ECO:0000313" key="2">
    <source>
        <dbReference type="EMBL" id="AKG74399.1"/>
    </source>
</evidence>
<dbReference type="Pfam" id="PF01381">
    <property type="entry name" value="HTH_3"/>
    <property type="match status" value="1"/>
</dbReference>
<dbReference type="SMART" id="SM00530">
    <property type="entry name" value="HTH_XRE"/>
    <property type="match status" value="1"/>
</dbReference>
<proteinExistence type="predicted"/>
<evidence type="ECO:0000313" key="4">
    <source>
        <dbReference type="Proteomes" id="UP000034029"/>
    </source>
</evidence>
<dbReference type="OrthoDB" id="2971638at2"/>
<dbReference type="Gene3D" id="1.10.260.40">
    <property type="entry name" value="lambda repressor-like DNA-binding domains"/>
    <property type="match status" value="1"/>
</dbReference>
<dbReference type="GO" id="GO:0003677">
    <property type="term" value="F:DNA binding"/>
    <property type="evidence" value="ECO:0007669"/>
    <property type="project" value="InterPro"/>
</dbReference>